<name>A0A6J7X380_9CAUD</name>
<gene>
    <name evidence="2" type="ORF">UFOVP389_5</name>
</gene>
<dbReference type="EMBL" id="LR798332">
    <property type="protein sequence ID" value="CAB5223699.1"/>
    <property type="molecule type" value="Genomic_DNA"/>
</dbReference>
<organism evidence="2">
    <name type="scientific">uncultured Caudovirales phage</name>
    <dbReference type="NCBI Taxonomy" id="2100421"/>
    <lineage>
        <taxon>Viruses</taxon>
        <taxon>Duplodnaviria</taxon>
        <taxon>Heunggongvirae</taxon>
        <taxon>Uroviricota</taxon>
        <taxon>Caudoviricetes</taxon>
        <taxon>Peduoviridae</taxon>
        <taxon>Maltschvirus</taxon>
        <taxon>Maltschvirus maltsch</taxon>
    </lineage>
</organism>
<reference evidence="2" key="1">
    <citation type="submission" date="2020-05" db="EMBL/GenBank/DDBJ databases">
        <authorList>
            <person name="Chiriac C."/>
            <person name="Salcher M."/>
            <person name="Ghai R."/>
            <person name="Kavagutti S V."/>
        </authorList>
    </citation>
    <scope>NUCLEOTIDE SEQUENCE</scope>
</reference>
<accession>A0A6J7X380</accession>
<sequence>MTPEQALELGLEPATPETEGTQETFEIIPYKEEARDPSKTGPQPKKLVAVEVLGYEVGRGLRKKVVSPEDVYKLAALGMSNREIARWFDIDHQVVNYNFQTIIDKGREDMKTSLRRAMLKNALSGNAALQIFLAKNMLGMSDNPHTSEDNKILPWND</sequence>
<feature type="region of interest" description="Disordered" evidence="1">
    <location>
        <begin position="1"/>
        <end position="21"/>
    </location>
</feature>
<proteinExistence type="predicted"/>
<evidence type="ECO:0000313" key="2">
    <source>
        <dbReference type="EMBL" id="CAB5223699.1"/>
    </source>
</evidence>
<protein>
    <submittedName>
        <fullName evidence="2">Uncharacterized protein</fullName>
    </submittedName>
</protein>
<evidence type="ECO:0000256" key="1">
    <source>
        <dbReference type="SAM" id="MobiDB-lite"/>
    </source>
</evidence>